<comment type="caution">
    <text evidence="1">The sequence shown here is derived from an EMBL/GenBank/DDBJ whole genome shotgun (WGS) entry which is preliminary data.</text>
</comment>
<dbReference type="Pfam" id="PF01866">
    <property type="entry name" value="Diphthamide_syn"/>
    <property type="match status" value="1"/>
</dbReference>
<accession>X1PCM6</accession>
<protein>
    <recommendedName>
        <fullName evidence="2">Diphthamide biosynthesis enzyme Dph2</fullName>
    </recommendedName>
</protein>
<dbReference type="PANTHER" id="PTHR10762:SF1">
    <property type="entry name" value="2-(3-AMINO-3-CARBOXYPROPYL)HISTIDINE SYNTHASE SUBUNIT 1"/>
    <property type="match status" value="1"/>
</dbReference>
<dbReference type="GO" id="GO:0090560">
    <property type="term" value="F:2-(3-amino-3-carboxypropyl)histidine synthase activity"/>
    <property type="evidence" value="ECO:0007669"/>
    <property type="project" value="InterPro"/>
</dbReference>
<gene>
    <name evidence="1" type="ORF">S06H3_54855</name>
</gene>
<dbReference type="InterPro" id="IPR016435">
    <property type="entry name" value="DPH1/DPH2"/>
</dbReference>
<dbReference type="GO" id="GO:0017183">
    <property type="term" value="P:protein histidyl modification to diphthamide"/>
    <property type="evidence" value="ECO:0007669"/>
    <property type="project" value="InterPro"/>
</dbReference>
<name>X1PCM6_9ZZZZ</name>
<dbReference type="EMBL" id="BARV01035123">
    <property type="protein sequence ID" value="GAI54052.1"/>
    <property type="molecule type" value="Genomic_DNA"/>
</dbReference>
<feature type="non-terminal residue" evidence="1">
    <location>
        <position position="1"/>
    </location>
</feature>
<dbReference type="PANTHER" id="PTHR10762">
    <property type="entry name" value="DIPHTHAMIDE BIOSYNTHESIS PROTEIN"/>
    <property type="match status" value="1"/>
</dbReference>
<dbReference type="NCBIfam" id="TIGR00322">
    <property type="entry name" value="diphth2_R"/>
    <property type="match status" value="1"/>
</dbReference>
<proteinExistence type="predicted"/>
<evidence type="ECO:0000313" key="1">
    <source>
        <dbReference type="EMBL" id="GAI54052.1"/>
    </source>
</evidence>
<reference evidence="1" key="1">
    <citation type="journal article" date="2014" name="Front. Microbiol.">
        <title>High frequency of phylogenetically diverse reductive dehalogenase-homologous genes in deep subseafloor sedimentary metagenomes.</title>
        <authorList>
            <person name="Kawai M."/>
            <person name="Futagami T."/>
            <person name="Toyoda A."/>
            <person name="Takaki Y."/>
            <person name="Nishi S."/>
            <person name="Hori S."/>
            <person name="Arai W."/>
            <person name="Tsubouchi T."/>
            <person name="Morono Y."/>
            <person name="Uchiyama I."/>
            <person name="Ito T."/>
            <person name="Fujiyama A."/>
            <person name="Inagaki F."/>
            <person name="Takami H."/>
        </authorList>
    </citation>
    <scope>NUCLEOTIDE SEQUENCE</scope>
    <source>
        <strain evidence="1">Expedition CK06-06</strain>
    </source>
</reference>
<dbReference type="InterPro" id="IPR042263">
    <property type="entry name" value="DPH1/DPH2_1"/>
</dbReference>
<sequence>YGKKTISEIERDYELEIPKIIRNIKQKKAKKVLLQFPEGLKPYSQVICDEISNKANCQCFIWLGDCFGACDVPVQVEKLGVDLIVQFGHSKWNYKDKKEIEVL</sequence>
<dbReference type="AlphaFoldDB" id="X1PCM6"/>
<organism evidence="1">
    <name type="scientific">marine sediment metagenome</name>
    <dbReference type="NCBI Taxonomy" id="412755"/>
    <lineage>
        <taxon>unclassified sequences</taxon>
        <taxon>metagenomes</taxon>
        <taxon>ecological metagenomes</taxon>
    </lineage>
</organism>
<evidence type="ECO:0008006" key="2">
    <source>
        <dbReference type="Google" id="ProtNLM"/>
    </source>
</evidence>
<dbReference type="Gene3D" id="3.40.50.11840">
    <property type="entry name" value="Diphthamide synthesis DPH1/DPH2 domain 1"/>
    <property type="match status" value="1"/>
</dbReference>